<dbReference type="RefSeq" id="WP_216083391.1">
    <property type="nucleotide sequence ID" value="NZ_CACTIB010000021.1"/>
</dbReference>
<proteinExistence type="predicted"/>
<reference evidence="1 2" key="1">
    <citation type="submission" date="2019-01" db="EMBL/GenBank/DDBJ databases">
        <title>Draft genome sequences of Candidatus Mycoplasma haemohominis SWG34-3 identified from a patient with pyrexia, anemia and liver dysfunction.</title>
        <authorList>
            <person name="Sekizuka T."/>
            <person name="Hattori N."/>
            <person name="Katano H."/>
            <person name="Takuma T."/>
            <person name="Ito T."/>
            <person name="Arai N."/>
            <person name="Yanai R."/>
            <person name="Ishii S."/>
            <person name="Miura Y."/>
            <person name="Tokunaga T."/>
            <person name="Watanabe H."/>
            <person name="Nomura N."/>
            <person name="Eguchi J."/>
            <person name="Arai T."/>
            <person name="Hasegawa H."/>
            <person name="Nakamaki T."/>
            <person name="Wakita T."/>
            <person name="Niki Y."/>
            <person name="Kuroda M."/>
        </authorList>
    </citation>
    <scope>NUCLEOTIDE SEQUENCE [LARGE SCALE GENOMIC DNA]</scope>
    <source>
        <strain evidence="1">SWG34-3</strain>
    </source>
</reference>
<evidence type="ECO:0000313" key="1">
    <source>
        <dbReference type="EMBL" id="GCE63712.1"/>
    </source>
</evidence>
<organism evidence="1 2">
    <name type="scientific">Candidatus Mycoplasma haematohominis</name>
    <dbReference type="NCBI Taxonomy" id="1494318"/>
    <lineage>
        <taxon>Bacteria</taxon>
        <taxon>Bacillati</taxon>
        <taxon>Mycoplasmatota</taxon>
        <taxon>Mollicutes</taxon>
        <taxon>Mycoplasmataceae</taxon>
        <taxon>Mycoplasma</taxon>
    </lineage>
</organism>
<accession>A0A478FQR9</accession>
<gene>
    <name evidence="1" type="ORF">MHSWG343_07120</name>
</gene>
<comment type="caution">
    <text evidence="1">The sequence shown here is derived from an EMBL/GenBank/DDBJ whole genome shotgun (WGS) entry which is preliminary data.</text>
</comment>
<evidence type="ECO:0000313" key="2">
    <source>
        <dbReference type="Proteomes" id="UP000324831"/>
    </source>
</evidence>
<sequence length="157" mass="17491">MSTQAIGAAAAGTAILGGGGATIAYAAGAFDPTTYFYKANEDSEFKNTKEYIGDKPDQVKAWLIDNTKEKTYKGNLKTKLESGMDLRGIRDKPSTERINKLSTPNTLAQEEAKDIYDYTKEWCEFKKGLAYDKEKNNDDFENFKTVCFVNKIPKATQ</sequence>
<name>A0A478FQR9_9MOLU</name>
<dbReference type="AlphaFoldDB" id="A0A478FQR9"/>
<dbReference type="Proteomes" id="UP000324831">
    <property type="component" value="Unassembled WGS sequence"/>
</dbReference>
<protein>
    <submittedName>
        <fullName evidence="1">Uncharacterized protein</fullName>
    </submittedName>
</protein>
<dbReference type="EMBL" id="BIMN01000003">
    <property type="protein sequence ID" value="GCE63712.1"/>
    <property type="molecule type" value="Genomic_DNA"/>
</dbReference>